<evidence type="ECO:0000256" key="1">
    <source>
        <dbReference type="ARBA" id="ARBA00007118"/>
    </source>
</evidence>
<dbReference type="PANTHER" id="PTHR43673:SF10">
    <property type="entry name" value="NADH DEHYDROGENASE_NAD(P)H NITROREDUCTASE XCC3605-RELATED"/>
    <property type="match status" value="1"/>
</dbReference>
<dbReference type="GO" id="GO:0016491">
    <property type="term" value="F:oxidoreductase activity"/>
    <property type="evidence" value="ECO:0007669"/>
    <property type="project" value="UniProtKB-KW"/>
</dbReference>
<dbReference type="PANTHER" id="PTHR43673">
    <property type="entry name" value="NAD(P)H NITROREDUCTASE YDGI-RELATED"/>
    <property type="match status" value="1"/>
</dbReference>
<keyword evidence="2" id="KW-0560">Oxidoreductase</keyword>
<sequence length="191" mass="21598">MELMELLKTRRTYRRFEQKPIPDGDLEAILESARYASSAGNRQPLRYLVIRDPEKLSHVFEHTKWAAYLPPEQGTPKETERPVMFIAVLIDENIASASAAGTDAGLAISNMTLTAWDRGIGSCIIGACDRPWLAEHLALPPKWYLHSLVAFGYPLHTSVCEKFTGSVEYYLDDKGNYHVPKRSVKEVTKEF</sequence>
<evidence type="ECO:0000313" key="4">
    <source>
        <dbReference type="EMBL" id="HIS75940.1"/>
    </source>
</evidence>
<evidence type="ECO:0000256" key="2">
    <source>
        <dbReference type="ARBA" id="ARBA00023002"/>
    </source>
</evidence>
<dbReference type="Pfam" id="PF00881">
    <property type="entry name" value="Nitroreductase"/>
    <property type="match status" value="1"/>
</dbReference>
<evidence type="ECO:0000259" key="3">
    <source>
        <dbReference type="Pfam" id="PF00881"/>
    </source>
</evidence>
<feature type="domain" description="Nitroreductase" evidence="3">
    <location>
        <begin position="7"/>
        <end position="153"/>
    </location>
</feature>
<dbReference type="InterPro" id="IPR029479">
    <property type="entry name" value="Nitroreductase"/>
</dbReference>
<dbReference type="Gene3D" id="2.20.180.10">
    <property type="entry name" value="putative fmn-dependent nitroreductase like domains"/>
    <property type="match status" value="1"/>
</dbReference>
<dbReference type="Proteomes" id="UP000824002">
    <property type="component" value="Unassembled WGS sequence"/>
</dbReference>
<dbReference type="InterPro" id="IPR023312">
    <property type="entry name" value="Put_nitroreductase_C_bac"/>
</dbReference>
<accession>A0A9D1FMI4</accession>
<dbReference type="EMBL" id="DVJP01000029">
    <property type="protein sequence ID" value="HIS75940.1"/>
    <property type="molecule type" value="Genomic_DNA"/>
</dbReference>
<reference evidence="4" key="1">
    <citation type="submission" date="2020-10" db="EMBL/GenBank/DDBJ databases">
        <authorList>
            <person name="Gilroy R."/>
        </authorList>
    </citation>
    <scope>NUCLEOTIDE SEQUENCE</scope>
    <source>
        <strain evidence="4">CHK199-13235</strain>
    </source>
</reference>
<comment type="caution">
    <text evidence="4">The sequence shown here is derived from an EMBL/GenBank/DDBJ whole genome shotgun (WGS) entry which is preliminary data.</text>
</comment>
<proteinExistence type="inferred from homology"/>
<dbReference type="Gene3D" id="3.40.109.10">
    <property type="entry name" value="NADH Oxidase"/>
    <property type="match status" value="1"/>
</dbReference>
<gene>
    <name evidence="4" type="ORF">IAB51_03920</name>
</gene>
<protein>
    <submittedName>
        <fullName evidence="4">Nitroreductase family protein</fullName>
    </submittedName>
</protein>
<dbReference type="AlphaFoldDB" id="A0A9D1FMI4"/>
<reference evidence="4" key="2">
    <citation type="journal article" date="2021" name="PeerJ">
        <title>Extensive microbial diversity within the chicken gut microbiome revealed by metagenomics and culture.</title>
        <authorList>
            <person name="Gilroy R."/>
            <person name="Ravi A."/>
            <person name="Getino M."/>
            <person name="Pursley I."/>
            <person name="Horton D.L."/>
            <person name="Alikhan N.F."/>
            <person name="Baker D."/>
            <person name="Gharbi K."/>
            <person name="Hall N."/>
            <person name="Watson M."/>
            <person name="Adriaenssens E.M."/>
            <person name="Foster-Nyarko E."/>
            <person name="Jarju S."/>
            <person name="Secka A."/>
            <person name="Antonio M."/>
            <person name="Oren A."/>
            <person name="Chaudhuri R.R."/>
            <person name="La Ragione R."/>
            <person name="Hildebrand F."/>
            <person name="Pallen M.J."/>
        </authorList>
    </citation>
    <scope>NUCLEOTIDE SEQUENCE</scope>
    <source>
        <strain evidence="4">CHK199-13235</strain>
    </source>
</reference>
<dbReference type="InterPro" id="IPR000415">
    <property type="entry name" value="Nitroreductase-like"/>
</dbReference>
<comment type="similarity">
    <text evidence="1">Belongs to the nitroreductase family.</text>
</comment>
<organism evidence="4 5">
    <name type="scientific">Candidatus Merdivicinus excrementipullorum</name>
    <dbReference type="NCBI Taxonomy" id="2840867"/>
    <lineage>
        <taxon>Bacteria</taxon>
        <taxon>Bacillati</taxon>
        <taxon>Bacillota</taxon>
        <taxon>Clostridia</taxon>
        <taxon>Eubacteriales</taxon>
        <taxon>Oscillospiraceae</taxon>
        <taxon>Oscillospiraceae incertae sedis</taxon>
        <taxon>Candidatus Merdivicinus</taxon>
    </lineage>
</organism>
<dbReference type="CDD" id="cd02062">
    <property type="entry name" value="Nitro_FMN_reductase"/>
    <property type="match status" value="1"/>
</dbReference>
<name>A0A9D1FMI4_9FIRM</name>
<evidence type="ECO:0000313" key="5">
    <source>
        <dbReference type="Proteomes" id="UP000824002"/>
    </source>
</evidence>
<dbReference type="SUPFAM" id="SSF55469">
    <property type="entry name" value="FMN-dependent nitroreductase-like"/>
    <property type="match status" value="1"/>
</dbReference>